<protein>
    <submittedName>
        <fullName evidence="2">Protein kinase C</fullName>
    </submittedName>
</protein>
<dbReference type="EMBL" id="DS999641">
    <property type="protein sequence ID" value="EFE69159.2"/>
    <property type="molecule type" value="Genomic_DNA"/>
</dbReference>
<reference evidence="3" key="1">
    <citation type="submission" date="2008-12" db="EMBL/GenBank/DDBJ databases">
        <title>Annotation of Streptomyces ghanaensis ATCC 14672.</title>
        <authorList>
            <consortium name="The Broad Institute Genome Sequencing Platform"/>
            <consortium name="Broad Institute Microbial Sequencing Center"/>
            <person name="Fischbach M."/>
            <person name="Ward D."/>
            <person name="Young S."/>
            <person name="Kodira C.D."/>
            <person name="Zeng Q."/>
            <person name="Koehrsen M."/>
            <person name="Godfrey P."/>
            <person name="Alvarado L."/>
            <person name="Berlin A.M."/>
            <person name="Borenstein D."/>
            <person name="Chen Z."/>
            <person name="Engels R."/>
            <person name="Freedman E."/>
            <person name="Gellesch M."/>
            <person name="Goldberg J."/>
            <person name="Griggs A."/>
            <person name="Gujja S."/>
            <person name="Heiman D.I."/>
            <person name="Hepburn T.A."/>
            <person name="Howarth C."/>
            <person name="Jen D."/>
            <person name="Larson L."/>
            <person name="Lewis B."/>
            <person name="Mehta T."/>
            <person name="Park D."/>
            <person name="Pearson M."/>
            <person name="Roberts A."/>
            <person name="Saif S."/>
            <person name="Shea T.D."/>
            <person name="Shenoy N."/>
            <person name="Sisk P."/>
            <person name="Stolte C."/>
            <person name="Sykes S.N."/>
            <person name="Walk T."/>
            <person name="White J."/>
            <person name="Yandava C."/>
            <person name="Straight P."/>
            <person name="Clardy J."/>
            <person name="Hung D."/>
            <person name="Kolter R."/>
            <person name="Mekalanos J."/>
            <person name="Walker S."/>
            <person name="Walsh C.T."/>
            <person name="Wieland B.L.C."/>
            <person name="Ilzarbe M."/>
            <person name="Galagan J."/>
            <person name="Nusbaum C."/>
            <person name="Birren B."/>
        </authorList>
    </citation>
    <scope>NUCLEOTIDE SEQUENCE [LARGE SCALE GENOMIC DNA]</scope>
    <source>
        <strain evidence="3">ATCC 14672 / DSM 40746 / JCM 4963 / KCTC 9882 / NRRL B-12104 / FH 1290</strain>
    </source>
</reference>
<feature type="region of interest" description="Disordered" evidence="1">
    <location>
        <begin position="1"/>
        <end position="64"/>
    </location>
</feature>
<accession>D5ZZ91</accession>
<evidence type="ECO:0000313" key="2">
    <source>
        <dbReference type="EMBL" id="EFE69159.2"/>
    </source>
</evidence>
<organism evidence="2 3">
    <name type="scientific">Streptomyces viridosporus (strain ATCC 14672 / DSM 40746 / JCM 4963 / KCTC 9882 / NRRL B-12104 / FH 1290)</name>
    <name type="common">Streptomyces ghanaensis</name>
    <dbReference type="NCBI Taxonomy" id="566461"/>
    <lineage>
        <taxon>Bacteria</taxon>
        <taxon>Bacillati</taxon>
        <taxon>Actinomycetota</taxon>
        <taxon>Actinomycetes</taxon>
        <taxon>Kitasatosporales</taxon>
        <taxon>Streptomycetaceae</taxon>
        <taxon>Streptomyces</taxon>
    </lineage>
</organism>
<gene>
    <name evidence="2" type="ORF">SSFG_04401</name>
</gene>
<keyword evidence="2" id="KW-0418">Kinase</keyword>
<sequence length="98" mass="10663">MTVPGSLEIGHVRHSATNGPGRASFLQHGRATRVDHTDEQRGRAARTGTGGQDPRRDDAEFGRPVSQAAALQWVGTFRSTVDHGVRQAISRERMTCGR</sequence>
<dbReference type="AlphaFoldDB" id="D5ZZ91"/>
<evidence type="ECO:0000256" key="1">
    <source>
        <dbReference type="SAM" id="MobiDB-lite"/>
    </source>
</evidence>
<feature type="compositionally biased region" description="Basic and acidic residues" evidence="1">
    <location>
        <begin position="32"/>
        <end position="42"/>
    </location>
</feature>
<proteinExistence type="predicted"/>
<keyword evidence="2" id="KW-0808">Transferase</keyword>
<name>D5ZZ91_STRV1</name>
<dbReference type="GO" id="GO:0016301">
    <property type="term" value="F:kinase activity"/>
    <property type="evidence" value="ECO:0007669"/>
    <property type="project" value="UniProtKB-KW"/>
</dbReference>
<dbReference type="Proteomes" id="UP000003824">
    <property type="component" value="Unassembled WGS sequence"/>
</dbReference>
<evidence type="ECO:0000313" key="3">
    <source>
        <dbReference type="Proteomes" id="UP000003824"/>
    </source>
</evidence>